<evidence type="ECO:0000313" key="19">
    <source>
        <dbReference type="Proteomes" id="UP000285883"/>
    </source>
</evidence>
<dbReference type="Pfam" id="PF14996">
    <property type="entry name" value="RMP"/>
    <property type="match status" value="1"/>
</dbReference>
<dbReference type="CDD" id="cd00056">
    <property type="entry name" value="ENDO3c"/>
    <property type="match status" value="1"/>
</dbReference>
<organism evidence="17 18">
    <name type="scientific">Phytophthora kernoviae</name>
    <dbReference type="NCBI Taxonomy" id="325452"/>
    <lineage>
        <taxon>Eukaryota</taxon>
        <taxon>Sar</taxon>
        <taxon>Stramenopiles</taxon>
        <taxon>Oomycota</taxon>
        <taxon>Peronosporomycetes</taxon>
        <taxon>Peronosporales</taxon>
        <taxon>Peronosporaceae</taxon>
        <taxon>Phytophthora</taxon>
    </lineage>
</organism>
<dbReference type="Gene3D" id="1.10.340.30">
    <property type="entry name" value="Hypothetical protein, domain 2"/>
    <property type="match status" value="1"/>
</dbReference>
<evidence type="ECO:0000259" key="15">
    <source>
        <dbReference type="PROSITE" id="PS51186"/>
    </source>
</evidence>
<dbReference type="SUPFAM" id="SSF55729">
    <property type="entry name" value="Acyl-CoA N-acyltransferases (Nat)"/>
    <property type="match status" value="1"/>
</dbReference>
<evidence type="ECO:0000256" key="13">
    <source>
        <dbReference type="ARBA" id="ARBA00023295"/>
    </source>
</evidence>
<dbReference type="Pfam" id="PF00633">
    <property type="entry name" value="HHH"/>
    <property type="match status" value="1"/>
</dbReference>
<dbReference type="Proteomes" id="UP000285624">
    <property type="component" value="Unassembled WGS sequence"/>
</dbReference>
<evidence type="ECO:0000256" key="7">
    <source>
        <dbReference type="ARBA" id="ARBA00022723"/>
    </source>
</evidence>
<evidence type="ECO:0000256" key="12">
    <source>
        <dbReference type="ARBA" id="ARBA00023204"/>
    </source>
</evidence>
<dbReference type="InterPro" id="IPR015797">
    <property type="entry name" value="NUDIX_hydrolase-like_dom_sf"/>
</dbReference>
<dbReference type="GO" id="GO:0000701">
    <property type="term" value="F:purine-specific mismatch base pair DNA N-glycosylase activity"/>
    <property type="evidence" value="ECO:0007669"/>
    <property type="project" value="UniProtKB-EC"/>
</dbReference>
<proteinExistence type="inferred from homology"/>
<dbReference type="Gene3D" id="3.40.630.30">
    <property type="match status" value="1"/>
</dbReference>
<dbReference type="SMART" id="SM00478">
    <property type="entry name" value="ENDO3c"/>
    <property type="match status" value="1"/>
</dbReference>
<evidence type="ECO:0000256" key="14">
    <source>
        <dbReference type="SAM" id="MobiDB-lite"/>
    </source>
</evidence>
<dbReference type="GO" id="GO:0046872">
    <property type="term" value="F:metal ion binding"/>
    <property type="evidence" value="ECO:0007669"/>
    <property type="project" value="UniProtKB-KW"/>
</dbReference>
<keyword evidence="12" id="KW-0234">DNA repair</keyword>
<evidence type="ECO:0000313" key="18">
    <source>
        <dbReference type="Proteomes" id="UP000285624"/>
    </source>
</evidence>
<evidence type="ECO:0000256" key="4">
    <source>
        <dbReference type="ARBA" id="ARBA00012045"/>
    </source>
</evidence>
<dbReference type="SUPFAM" id="SSF48150">
    <property type="entry name" value="DNA-glycosylase"/>
    <property type="match status" value="1"/>
</dbReference>
<evidence type="ECO:0000256" key="6">
    <source>
        <dbReference type="ARBA" id="ARBA00022485"/>
    </source>
</evidence>
<dbReference type="InterPro" id="IPR004036">
    <property type="entry name" value="Endonuclease-III-like_CS2"/>
</dbReference>
<dbReference type="InterPro" id="IPR016181">
    <property type="entry name" value="Acyl_CoA_acyltransferase"/>
</dbReference>
<dbReference type="InterPro" id="IPR000182">
    <property type="entry name" value="GNAT_dom"/>
</dbReference>
<gene>
    <name evidence="16" type="ORF">BBI17_008980</name>
    <name evidence="17" type="ORF">BBO99_00008968</name>
</gene>
<dbReference type="GO" id="GO:0006284">
    <property type="term" value="P:base-excision repair"/>
    <property type="evidence" value="ECO:0007669"/>
    <property type="project" value="InterPro"/>
</dbReference>
<evidence type="ECO:0000256" key="10">
    <source>
        <dbReference type="ARBA" id="ARBA00023004"/>
    </source>
</evidence>
<dbReference type="Pfam" id="PF00583">
    <property type="entry name" value="Acetyltransf_1"/>
    <property type="match status" value="1"/>
</dbReference>
<dbReference type="InterPro" id="IPR023170">
    <property type="entry name" value="HhH_base_excis_C"/>
</dbReference>
<keyword evidence="8" id="KW-0227">DNA damage</keyword>
<dbReference type="Gene3D" id="3.90.79.10">
    <property type="entry name" value="Nucleoside Triphosphate Pyrophosphohydrolase"/>
    <property type="match status" value="1"/>
</dbReference>
<dbReference type="AlphaFoldDB" id="A0A3R7KF55"/>
<dbReference type="EMBL" id="MAYM02001450">
    <property type="protein sequence ID" value="RLN15363.1"/>
    <property type="molecule type" value="Genomic_DNA"/>
</dbReference>
<dbReference type="GO" id="GO:0034039">
    <property type="term" value="F:8-oxo-7,8-dihydroguanine DNA N-glycosylase activity"/>
    <property type="evidence" value="ECO:0007669"/>
    <property type="project" value="TreeGrafter"/>
</dbReference>
<keyword evidence="6" id="KW-0004">4Fe-4S</keyword>
<dbReference type="CDD" id="cd03431">
    <property type="entry name" value="NUDIX_DNA_Glycosylase_C-MutY"/>
    <property type="match status" value="1"/>
</dbReference>
<evidence type="ECO:0000256" key="11">
    <source>
        <dbReference type="ARBA" id="ARBA00023014"/>
    </source>
</evidence>
<keyword evidence="11" id="KW-0411">Iron-sulfur</keyword>
<comment type="caution">
    <text evidence="17">The sequence shown here is derived from an EMBL/GenBank/DDBJ whole genome shotgun (WGS) entry which is preliminary data.</text>
</comment>
<sequence length="851" mass="95228">MLKEEPKLKQQVKVEIDGGIAASPRKVEPYETWVSEIMLQQTRVDTVVEYFLRWIHKFPTVVALAEANEEDVNALWAGLGYYRRARMLHAGAKYVVENFGGELPSTVEQLLKIPGIGPYTAGAISSIAFGNRVPLVDGNVIRVMARMRAVGADPKNKQLISFSWEAAKELVAECERPGALNQALMELGATVCTNPQCSDCSVKTVCLAYEEIQSKNVKQKSESSLSNMESSDSCSICDYSRVAEWDEAQTKVTKYPLKAKKNDSKNEVICVTVVSSPGEKDVNAPSVATAKGKRKASKIIDTDKQTSPSDWSFLMSKRPEGGLLAGQWEFLHSKMSDGDKIPPFSKRKTFMDTRLTDTLGKAALAHFGKSTPERRDLGELTHIFSHIKHHMGIEHMHFTSQLSLLPSAQSGELRWMTVAEMQQLGITTGVKKILQLVLHPDKKDKKANKKSISTTKPQSPPERVIYFRDLNSSDIPKVRELHEEWFPIRYNQAFYDGAAQGLWMETGGSLFARLAVEMKLSTTELQPVRPLTDEDRHEEHVLGVVTASTLPLSKVDDPDLISQDNWEHTHVMYILTLGTKSSVRRMGIASALLQECIAQACRQTQCGAVYLHVKADNISARHFYEKNGFQNLRYLKDYYMIDGVRHDAFLYIRYVNGASPQSGWFDLITRPLFALFSIASFGWRKIIEGFTVEEFEDTTTEKASRLSASAPMDSANIVPSFEKSKNELDDLLDMLGGDDTKPAATHPQPTSCSQALMDGGRANRGLSTAFSRSVCSNLRCNECDFTVVQFPGKKWDESADYMFFRENVPSETKLRVKMEIAPAYACQCKWLSINSQTRVNQCQVKWSCAGH</sequence>
<dbReference type="InterPro" id="IPR011257">
    <property type="entry name" value="DNA_glycosylase"/>
</dbReference>
<dbReference type="CDD" id="cd04301">
    <property type="entry name" value="NAT_SF"/>
    <property type="match status" value="1"/>
</dbReference>
<dbReference type="GO" id="GO:0051539">
    <property type="term" value="F:4 iron, 4 sulfur cluster binding"/>
    <property type="evidence" value="ECO:0007669"/>
    <property type="project" value="UniProtKB-KW"/>
</dbReference>
<dbReference type="InterPro" id="IPR029119">
    <property type="entry name" value="MutY_C"/>
</dbReference>
<dbReference type="PANTHER" id="PTHR42944:SF1">
    <property type="entry name" value="ADENINE DNA GLYCOSYLASE"/>
    <property type="match status" value="1"/>
</dbReference>
<evidence type="ECO:0000256" key="2">
    <source>
        <dbReference type="ARBA" id="ARBA00001966"/>
    </source>
</evidence>
<keyword evidence="18" id="KW-1185">Reference proteome</keyword>
<keyword evidence="7" id="KW-0479">Metal-binding</keyword>
<feature type="region of interest" description="Disordered" evidence="14">
    <location>
        <begin position="281"/>
        <end position="311"/>
    </location>
</feature>
<comment type="cofactor">
    <cofactor evidence="2">
        <name>[4Fe-4S] cluster</name>
        <dbReference type="ChEBI" id="CHEBI:49883"/>
    </cofactor>
</comment>
<dbReference type="GO" id="GO:0006298">
    <property type="term" value="P:mismatch repair"/>
    <property type="evidence" value="ECO:0007669"/>
    <property type="project" value="TreeGrafter"/>
</dbReference>
<dbReference type="GO" id="GO:0016747">
    <property type="term" value="F:acyltransferase activity, transferring groups other than amino-acyl groups"/>
    <property type="evidence" value="ECO:0007669"/>
    <property type="project" value="InterPro"/>
</dbReference>
<keyword evidence="10" id="KW-0408">Iron</keyword>
<accession>A0A3R7KF55</accession>
<evidence type="ECO:0000256" key="5">
    <source>
        <dbReference type="ARBA" id="ARBA00022023"/>
    </source>
</evidence>
<feature type="domain" description="N-acetyltransferase" evidence="15">
    <location>
        <begin position="465"/>
        <end position="656"/>
    </location>
</feature>
<dbReference type="PROSITE" id="PS51186">
    <property type="entry name" value="GNAT"/>
    <property type="match status" value="1"/>
</dbReference>
<dbReference type="PANTHER" id="PTHR42944">
    <property type="entry name" value="ADENINE DNA GLYCOSYLASE"/>
    <property type="match status" value="1"/>
</dbReference>
<evidence type="ECO:0000256" key="8">
    <source>
        <dbReference type="ARBA" id="ARBA00022763"/>
    </source>
</evidence>
<evidence type="ECO:0000256" key="3">
    <source>
        <dbReference type="ARBA" id="ARBA00008343"/>
    </source>
</evidence>
<name>A0A3R7KF55_9STRA</name>
<dbReference type="GO" id="GO:0035485">
    <property type="term" value="F:adenine/guanine mispair binding"/>
    <property type="evidence" value="ECO:0007669"/>
    <property type="project" value="TreeGrafter"/>
</dbReference>
<dbReference type="Proteomes" id="UP000285883">
    <property type="component" value="Unassembled WGS sequence"/>
</dbReference>
<dbReference type="Gene3D" id="1.10.1670.10">
    <property type="entry name" value="Helix-hairpin-Helix base-excision DNA repair enzymes (C-terminal)"/>
    <property type="match status" value="1"/>
</dbReference>
<evidence type="ECO:0000256" key="1">
    <source>
        <dbReference type="ARBA" id="ARBA00000843"/>
    </source>
</evidence>
<comment type="similarity">
    <text evidence="3">Belongs to the Nth/MutY family.</text>
</comment>
<keyword evidence="9" id="KW-0378">Hydrolase</keyword>
<dbReference type="Pfam" id="PF00730">
    <property type="entry name" value="HhH-GPD"/>
    <property type="match status" value="1"/>
</dbReference>
<dbReference type="STRING" id="325452.A0A3R7KF55"/>
<reference evidence="18 19" key="1">
    <citation type="submission" date="2018-07" db="EMBL/GenBank/DDBJ databases">
        <title>Genome sequencing of oomycete isolates from Chile give support for New Zealand origin for Phytophthora kernoviae and make available the first Nothophytophthora sp. genome.</title>
        <authorList>
            <person name="Studholme D.J."/>
            <person name="Sanfuentes E."/>
            <person name="Panda P."/>
            <person name="Hill R."/>
            <person name="Sambles C."/>
            <person name="Grant M."/>
            <person name="Williams N.M."/>
            <person name="Mcdougal R.L."/>
        </authorList>
    </citation>
    <scope>NUCLEOTIDE SEQUENCE [LARGE SCALE GENOMIC DNA]</scope>
    <source>
        <strain evidence="16">Chile2</strain>
        <strain evidence="17">Chile4</strain>
    </source>
</reference>
<dbReference type="InterPro" id="IPR029239">
    <property type="entry name" value="CFAP418"/>
</dbReference>
<comment type="catalytic activity">
    <reaction evidence="1">
        <text>Hydrolyzes free adenine bases from 7,8-dihydro-8-oxoguanine:adenine mismatched double-stranded DNA, leaving an apurinic site.</text>
        <dbReference type="EC" id="3.2.2.31"/>
    </reaction>
</comment>
<dbReference type="InterPro" id="IPR000445">
    <property type="entry name" value="HhH_motif"/>
</dbReference>
<protein>
    <recommendedName>
        <fullName evidence="5">Adenine DNA glycosylase</fullName>
        <ecNumber evidence="4">3.2.2.31</ecNumber>
    </recommendedName>
</protein>
<dbReference type="InterPro" id="IPR044298">
    <property type="entry name" value="MIG/MutY"/>
</dbReference>
<keyword evidence="13" id="KW-0326">Glycosidase</keyword>
<evidence type="ECO:0000256" key="9">
    <source>
        <dbReference type="ARBA" id="ARBA00022801"/>
    </source>
</evidence>
<dbReference type="EC" id="3.2.2.31" evidence="4"/>
<dbReference type="SUPFAM" id="SSF55811">
    <property type="entry name" value="Nudix"/>
    <property type="match status" value="1"/>
</dbReference>
<evidence type="ECO:0000313" key="17">
    <source>
        <dbReference type="EMBL" id="RLN74370.1"/>
    </source>
</evidence>
<dbReference type="GO" id="GO:0032357">
    <property type="term" value="F:oxidized purine DNA binding"/>
    <property type="evidence" value="ECO:0007669"/>
    <property type="project" value="TreeGrafter"/>
</dbReference>
<dbReference type="FunFam" id="1.10.340.30:FF:000002">
    <property type="entry name" value="Adenine DNA glycosylase"/>
    <property type="match status" value="1"/>
</dbReference>
<evidence type="ECO:0000313" key="16">
    <source>
        <dbReference type="EMBL" id="RLN15363.1"/>
    </source>
</evidence>
<dbReference type="InterPro" id="IPR003265">
    <property type="entry name" value="HhH-GPD_domain"/>
</dbReference>
<dbReference type="GO" id="GO:0005634">
    <property type="term" value="C:nucleus"/>
    <property type="evidence" value="ECO:0007669"/>
    <property type="project" value="TreeGrafter"/>
</dbReference>
<dbReference type="EMBL" id="MBDN02000569">
    <property type="protein sequence ID" value="RLN74370.1"/>
    <property type="molecule type" value="Genomic_DNA"/>
</dbReference>
<dbReference type="PROSITE" id="PS01155">
    <property type="entry name" value="ENDONUCLEASE_III_2"/>
    <property type="match status" value="1"/>
</dbReference>
<dbReference type="Pfam" id="PF14815">
    <property type="entry name" value="NUDIX_4"/>
    <property type="match status" value="1"/>
</dbReference>